<dbReference type="RefSeq" id="WP_012895737.1">
    <property type="nucleotide sequence ID" value="NC_013596.1"/>
</dbReference>
<dbReference type="KEGG" id="sro:Sros_9393"/>
<proteinExistence type="predicted"/>
<sequence length="134" mass="14942">MSKQVDLVEAANAFCDSDVTRSHQTYRAYQENVRAMLLSLSLTMNEDARQAAAWLRHRTAPDGRRVGWLQRIFLASRLRGHGNNAAEAFLEAAKAIVRMSAVHEEYMLAEQQANKSGSGTDGKRQGRYDTKDGA</sequence>
<dbReference type="Proteomes" id="UP000002029">
    <property type="component" value="Plasmid pSROS01"/>
</dbReference>
<dbReference type="AlphaFoldDB" id="D2BFV9"/>
<name>D2BFV9_STRRD</name>
<protein>
    <submittedName>
        <fullName evidence="2">Uncharacterized protein</fullName>
    </submittedName>
</protein>
<accession>D2BFV9</accession>
<organism evidence="2 3">
    <name type="scientific">Streptosporangium roseum (strain ATCC 12428 / DSM 43021 / JCM 3005 / KCTC 9067 / NCIMB 10171 / NRRL 2505 / NI 9100)</name>
    <dbReference type="NCBI Taxonomy" id="479432"/>
    <lineage>
        <taxon>Bacteria</taxon>
        <taxon>Bacillati</taxon>
        <taxon>Actinomycetota</taxon>
        <taxon>Actinomycetes</taxon>
        <taxon>Streptosporangiales</taxon>
        <taxon>Streptosporangiaceae</taxon>
        <taxon>Streptosporangium</taxon>
    </lineage>
</organism>
<evidence type="ECO:0000256" key="1">
    <source>
        <dbReference type="SAM" id="MobiDB-lite"/>
    </source>
</evidence>
<feature type="compositionally biased region" description="Basic and acidic residues" evidence="1">
    <location>
        <begin position="121"/>
        <end position="134"/>
    </location>
</feature>
<geneLocation type="plasmid" evidence="2 3">
    <name>pSROS01</name>
</geneLocation>
<dbReference type="OrthoDB" id="9900336at2"/>
<keyword evidence="3" id="KW-1185">Reference proteome</keyword>
<keyword evidence="2" id="KW-0614">Plasmid</keyword>
<evidence type="ECO:0000313" key="2">
    <source>
        <dbReference type="EMBL" id="ACZ92011.1"/>
    </source>
</evidence>
<feature type="region of interest" description="Disordered" evidence="1">
    <location>
        <begin position="110"/>
        <end position="134"/>
    </location>
</feature>
<dbReference type="EMBL" id="CP001815">
    <property type="protein sequence ID" value="ACZ92011.1"/>
    <property type="molecule type" value="Genomic_DNA"/>
</dbReference>
<dbReference type="HOGENOM" id="CLU_1895068_0_0_11"/>
<evidence type="ECO:0000313" key="3">
    <source>
        <dbReference type="Proteomes" id="UP000002029"/>
    </source>
</evidence>
<reference evidence="2 3" key="1">
    <citation type="journal article" date="2010" name="Stand. Genomic Sci.">
        <title>Complete genome sequence of Streptosporangium roseum type strain (NI 9100).</title>
        <authorList>
            <person name="Nolan M."/>
            <person name="Sikorski J."/>
            <person name="Jando M."/>
            <person name="Lucas S."/>
            <person name="Lapidus A."/>
            <person name="Glavina Del Rio T."/>
            <person name="Chen F."/>
            <person name="Tice H."/>
            <person name="Pitluck S."/>
            <person name="Cheng J.F."/>
            <person name="Chertkov O."/>
            <person name="Sims D."/>
            <person name="Meincke L."/>
            <person name="Brettin T."/>
            <person name="Han C."/>
            <person name="Detter J.C."/>
            <person name="Bruce D."/>
            <person name="Goodwin L."/>
            <person name="Land M."/>
            <person name="Hauser L."/>
            <person name="Chang Y.J."/>
            <person name="Jeffries C.D."/>
            <person name="Ivanova N."/>
            <person name="Mavromatis K."/>
            <person name="Mikhailova N."/>
            <person name="Chen A."/>
            <person name="Palaniappan K."/>
            <person name="Chain P."/>
            <person name="Rohde M."/>
            <person name="Goker M."/>
            <person name="Bristow J."/>
            <person name="Eisen J.A."/>
            <person name="Markowitz V."/>
            <person name="Hugenholtz P."/>
            <person name="Kyrpides N.C."/>
            <person name="Klenk H.P."/>
        </authorList>
    </citation>
    <scope>NUCLEOTIDE SEQUENCE [LARGE SCALE GENOMIC DNA]</scope>
    <source>
        <strain evidence="3">ATCC 12428 / DSM 43021 / JCM 3005 / NI 9100</strain>
        <plasmid evidence="3">Plasmid pSROS01</plasmid>
    </source>
</reference>
<gene>
    <name evidence="2" type="ORF">Sros_9393</name>
</gene>